<feature type="region of interest" description="Disordered" evidence="1">
    <location>
        <begin position="271"/>
        <end position="300"/>
    </location>
</feature>
<feature type="compositionally biased region" description="Polar residues" evidence="1">
    <location>
        <begin position="740"/>
        <end position="756"/>
    </location>
</feature>
<feature type="compositionally biased region" description="Polar residues" evidence="1">
    <location>
        <begin position="219"/>
        <end position="234"/>
    </location>
</feature>
<feature type="region of interest" description="Disordered" evidence="1">
    <location>
        <begin position="740"/>
        <end position="781"/>
    </location>
</feature>
<feature type="compositionally biased region" description="Polar residues" evidence="1">
    <location>
        <begin position="1715"/>
        <end position="1730"/>
    </location>
</feature>
<feature type="compositionally biased region" description="Low complexity" evidence="1">
    <location>
        <begin position="762"/>
        <end position="774"/>
    </location>
</feature>
<feature type="compositionally biased region" description="Basic and acidic residues" evidence="1">
    <location>
        <begin position="1115"/>
        <end position="1129"/>
    </location>
</feature>
<evidence type="ECO:0000256" key="1">
    <source>
        <dbReference type="SAM" id="MobiDB-lite"/>
    </source>
</evidence>
<feature type="compositionally biased region" description="Basic and acidic residues" evidence="1">
    <location>
        <begin position="1602"/>
        <end position="1611"/>
    </location>
</feature>
<feature type="region of interest" description="Disordered" evidence="1">
    <location>
        <begin position="328"/>
        <end position="363"/>
    </location>
</feature>
<organism evidence="3 4">
    <name type="scientific">Polyrhizophydium stewartii</name>
    <dbReference type="NCBI Taxonomy" id="2732419"/>
    <lineage>
        <taxon>Eukaryota</taxon>
        <taxon>Fungi</taxon>
        <taxon>Fungi incertae sedis</taxon>
        <taxon>Chytridiomycota</taxon>
        <taxon>Chytridiomycota incertae sedis</taxon>
        <taxon>Chytridiomycetes</taxon>
        <taxon>Rhizophydiales</taxon>
        <taxon>Rhizophydiales incertae sedis</taxon>
        <taxon>Polyrhizophydium</taxon>
    </lineage>
</organism>
<feature type="region of interest" description="Disordered" evidence="1">
    <location>
        <begin position="1710"/>
        <end position="1740"/>
    </location>
</feature>
<dbReference type="SMART" id="SM00240">
    <property type="entry name" value="FHA"/>
    <property type="match status" value="1"/>
</dbReference>
<evidence type="ECO:0000313" key="3">
    <source>
        <dbReference type="EMBL" id="KAL2916013.1"/>
    </source>
</evidence>
<feature type="region of interest" description="Disordered" evidence="1">
    <location>
        <begin position="993"/>
        <end position="1046"/>
    </location>
</feature>
<feature type="region of interest" description="Disordered" evidence="1">
    <location>
        <begin position="553"/>
        <end position="598"/>
    </location>
</feature>
<dbReference type="InterPro" id="IPR000253">
    <property type="entry name" value="FHA_dom"/>
</dbReference>
<feature type="compositionally biased region" description="Polar residues" evidence="1">
    <location>
        <begin position="1143"/>
        <end position="1152"/>
    </location>
</feature>
<name>A0ABR4N907_9FUNG</name>
<feature type="domain" description="FHA" evidence="2">
    <location>
        <begin position="1472"/>
        <end position="1525"/>
    </location>
</feature>
<proteinExistence type="predicted"/>
<feature type="compositionally biased region" description="Polar residues" evidence="1">
    <location>
        <begin position="842"/>
        <end position="857"/>
    </location>
</feature>
<feature type="region of interest" description="Disordered" evidence="1">
    <location>
        <begin position="1279"/>
        <end position="1314"/>
    </location>
</feature>
<feature type="compositionally biased region" description="Acidic residues" evidence="1">
    <location>
        <begin position="567"/>
        <end position="579"/>
    </location>
</feature>
<dbReference type="Proteomes" id="UP001527925">
    <property type="component" value="Unassembled WGS sequence"/>
</dbReference>
<comment type="caution">
    <text evidence="3">The sequence shown here is derived from an EMBL/GenBank/DDBJ whole genome shotgun (WGS) entry which is preliminary data.</text>
</comment>
<dbReference type="PROSITE" id="PS50006">
    <property type="entry name" value="FHA_DOMAIN"/>
    <property type="match status" value="1"/>
</dbReference>
<feature type="compositionally biased region" description="Low complexity" evidence="1">
    <location>
        <begin position="652"/>
        <end position="671"/>
    </location>
</feature>
<feature type="compositionally biased region" description="Low complexity" evidence="1">
    <location>
        <begin position="1297"/>
        <end position="1306"/>
    </location>
</feature>
<feature type="compositionally biased region" description="Low complexity" evidence="1">
    <location>
        <begin position="1612"/>
        <end position="1624"/>
    </location>
</feature>
<feature type="region of interest" description="Disordered" evidence="1">
    <location>
        <begin position="1595"/>
        <end position="1661"/>
    </location>
</feature>
<feature type="region of interest" description="Disordered" evidence="1">
    <location>
        <begin position="181"/>
        <end position="252"/>
    </location>
</feature>
<feature type="compositionally biased region" description="Low complexity" evidence="1">
    <location>
        <begin position="1378"/>
        <end position="1389"/>
    </location>
</feature>
<feature type="region of interest" description="Disordered" evidence="1">
    <location>
        <begin position="1058"/>
        <end position="1079"/>
    </location>
</feature>
<feature type="compositionally biased region" description="Basic residues" evidence="1">
    <location>
        <begin position="192"/>
        <end position="201"/>
    </location>
</feature>
<dbReference type="Pfam" id="PF00498">
    <property type="entry name" value="FHA"/>
    <property type="match status" value="1"/>
</dbReference>
<protein>
    <recommendedName>
        <fullName evidence="2">FHA domain-containing protein</fullName>
    </recommendedName>
</protein>
<feature type="compositionally biased region" description="Low complexity" evidence="1">
    <location>
        <begin position="1098"/>
        <end position="1112"/>
    </location>
</feature>
<dbReference type="PANTHER" id="PTHR45725">
    <property type="entry name" value="FORMIN HOMOLOGY 2 FAMILY MEMBER"/>
    <property type="match status" value="1"/>
</dbReference>
<feature type="region of interest" description="Disordered" evidence="1">
    <location>
        <begin position="1094"/>
        <end position="1173"/>
    </location>
</feature>
<feature type="compositionally biased region" description="Polar residues" evidence="1">
    <location>
        <begin position="613"/>
        <end position="625"/>
    </location>
</feature>
<feature type="compositionally biased region" description="Polar residues" evidence="1">
    <location>
        <begin position="350"/>
        <end position="363"/>
    </location>
</feature>
<reference evidence="3 4" key="1">
    <citation type="submission" date="2023-09" db="EMBL/GenBank/DDBJ databases">
        <title>Pangenome analysis of Batrachochytrium dendrobatidis and related Chytrids.</title>
        <authorList>
            <person name="Yacoub M.N."/>
            <person name="Stajich J.E."/>
            <person name="James T.Y."/>
        </authorList>
    </citation>
    <scope>NUCLEOTIDE SEQUENCE [LARGE SCALE GENOMIC DNA]</scope>
    <source>
        <strain evidence="3 4">JEL0888</strain>
    </source>
</reference>
<feature type="region of interest" description="Disordered" evidence="1">
    <location>
        <begin position="1365"/>
        <end position="1393"/>
    </location>
</feature>
<dbReference type="Gene3D" id="2.60.200.20">
    <property type="match status" value="1"/>
</dbReference>
<keyword evidence="4" id="KW-1185">Reference proteome</keyword>
<evidence type="ECO:0000313" key="4">
    <source>
        <dbReference type="Proteomes" id="UP001527925"/>
    </source>
</evidence>
<dbReference type="InterPro" id="IPR051425">
    <property type="entry name" value="Formin_Homology"/>
</dbReference>
<feature type="compositionally biased region" description="Basic and acidic residues" evidence="1">
    <location>
        <begin position="1010"/>
        <end position="1021"/>
    </location>
</feature>
<gene>
    <name evidence="3" type="ORF">HK105_204437</name>
</gene>
<dbReference type="EMBL" id="JADGIZ020000019">
    <property type="protein sequence ID" value="KAL2916013.1"/>
    <property type="molecule type" value="Genomic_DNA"/>
</dbReference>
<feature type="compositionally biased region" description="Basic and acidic residues" evidence="1">
    <location>
        <begin position="1279"/>
        <end position="1296"/>
    </location>
</feature>
<feature type="region of interest" description="Disordered" evidence="1">
    <location>
        <begin position="613"/>
        <end position="690"/>
    </location>
</feature>
<dbReference type="SUPFAM" id="SSF49879">
    <property type="entry name" value="SMAD/FHA domain"/>
    <property type="match status" value="1"/>
</dbReference>
<dbReference type="InterPro" id="IPR008984">
    <property type="entry name" value="SMAD_FHA_dom_sf"/>
</dbReference>
<sequence length="1931" mass="201116">MAEVASRDEHAAGTAAPAPDAEQIAVVSDAVANLAQESQQLIQIFKEQVAFETANASPSAVQTPTARRLKELDAQRRTINTALLSQWSLVRTLVTLLADTLAEYVNVHLPPHLDPVEKIITSLAVSNKGTYRDYEFHLPLFLLRLVGWVKNAAAEYTDLAAGPMPAGTAAATGAHALPMAASSAVAEAHKGGGQHHHHKKTPAPPAPGMQHNAAHGHASASTGDMSRSPSTLASASDPHGASGEDPAEEAEKRKLNVRAAAKHFEKIEAEIATSAGKMKKKPGHADEASGSPEISQRSKPTLYRANTAKVRLALCHAGHAGTPHLLTPRSGDVGQARASPQHADAEHGGSSLQSSPSHTGIPTSASVVDAAELSSPSPSVHAGLVAHALPEPLAAIGIPVAQRPQVVTVPAPVLTQRPSNAPAAPNASESPGSVVTITSATPPAAASVSLAAPSPASLPKSLVVVVPMSPASSGRAAPVIEVKPGPAPVLVKSPATQAPALVKSPAMQAPVLARSLATQAPVLHKIEPAAAPHYDEQEATAIRETADMTAVADAEADANPDAHAEADPDDDGRVDESDAESPVGRDSQASIVRPPGYGAASEDYRTIMRGKGSTQFAPKSASIGSLRQIAESDREEEQVPEPGNKATPLESTNTSTTTGTTTATNATTNAAQKSISASGAETAARGEPNLENLGRHVEAGIQELRAIASNTDLHLANAVPLTPNFSQQVELQLGQLLRQSTTKQSSASLSRINTARSRGGYSSASAKSSASASAHPNPVHGLMDEAGVSQMNAFSVQRTIGSPMTPVSASVIDSYFEPVGGVGGVNVLTQQQAPAVALGSIESAQGQPPRSTRSQLSGEARARQRQSMFMLADLDVTKIDVASEDAQRELLALQNEVLGGISSNDGPLPPPISAAGPAVPVPLRFSPPVVNKTTKPKQRADDGARGNLQSLKQTSERLAKDRQSMRQSLLLGDFKVFNQFAASIASRPFESLAAVGDPSTSGTDPGLYGSRDEGLVSEARKPVSPPTTLSRKQPPPPPASLPGTEITAIGKRPSAEVLSAGTQLQQQPPPPPSQAQTSSGILGTIQRNVRTVPLKSGSDLPADSAAAAQQPASKSRGDIWRSKTLRVGDADGDGTPGPKPAVQKSTKPSSRASPAAAGEHLAPASMAPSEAHSGALAPNLRGMSMFAKPITVGASLMDNLEEMLGIAHPTASVAGVPIVVDSLVEVPENSRGVNGTQENLFIANVTSAPDSVADTSSGASALSATGPSIRGISTLARLGEADQQGRDAAESGRDGARSAAAAATATQHPSMDKMRTESEDFLYIPLRMEALEAAGFGIDTSGSSQVVVARMSFQEAKAMGIPVYAPTHPRDASQTDPGAGSATAGSAEADPPATVANYAKGLNRNKVRRYDDDDDDGRDADECGNSGSAFNFTAKCPPEIPRFEAAPDVFRVLIVPLNGMIETCMLDLSTPTRFGRNNSTGHPNFRAFSTLVVSRNHMEIFEHEGKVYVKDIGSNSGTFRNHARLSPPGAVSPDVELHTGDYVQLGKDYLGEGTEYDAEGRVQSRRRCVQFQVVLVPPGRGVVECIESQGIPIETPSPLVRASRDRSDAEQHQSQLSQQSQQQQEDPLTHVRNESGASQTTAAARSPAPQRDERSAGGVMPPVSEAAASMDFLSMRSLVGDGGSEPLLVDASRNPAPASPAAAAALLSPAPASGVSPQAGSAHSISSAATRSPGARSPLEHRESFVLSAVAASGRVKKLEISSSQGANIFDINLKRWDEKGRVQIADLRPSAANGMIDIMPVSDRTKRQPVVFSKTSKLSDMTFLVSSLTGSALGTIEISSGMKMSIMRDSDSDRPDAPTVAVSGDFKEGRFIIVKKLANSREQRLFGESRGRHLVRKTVRESHWLANVDIAEGEINSLIIAAVVLIALYQ</sequence>
<accession>A0ABR4N907</accession>
<feature type="region of interest" description="Disordered" evidence="1">
    <location>
        <begin position="840"/>
        <end position="862"/>
    </location>
</feature>
<evidence type="ECO:0000259" key="2">
    <source>
        <dbReference type="PROSITE" id="PS50006"/>
    </source>
</evidence>
<feature type="region of interest" description="Disordered" evidence="1">
    <location>
        <begin position="928"/>
        <end position="960"/>
    </location>
</feature>
<dbReference type="PANTHER" id="PTHR45725:SF18">
    <property type="entry name" value="ORC1-LIKE AAA ATPASE DOMAIN-CONTAINING PROTEIN"/>
    <property type="match status" value="1"/>
</dbReference>